<evidence type="ECO:0000256" key="4">
    <source>
        <dbReference type="ARBA" id="ARBA00022833"/>
    </source>
</evidence>
<feature type="compositionally biased region" description="Polar residues" evidence="6">
    <location>
        <begin position="308"/>
        <end position="321"/>
    </location>
</feature>
<evidence type="ECO:0000313" key="8">
    <source>
        <dbReference type="EMBL" id="KAJ9665802.1"/>
    </source>
</evidence>
<dbReference type="InterPro" id="IPR038508">
    <property type="entry name" value="ArfGAP_dom_sf"/>
</dbReference>
<evidence type="ECO:0000259" key="7">
    <source>
        <dbReference type="PROSITE" id="PS50115"/>
    </source>
</evidence>
<organism evidence="8 9">
    <name type="scientific">Coniosporium apollinis</name>
    <dbReference type="NCBI Taxonomy" id="61459"/>
    <lineage>
        <taxon>Eukaryota</taxon>
        <taxon>Fungi</taxon>
        <taxon>Dikarya</taxon>
        <taxon>Ascomycota</taxon>
        <taxon>Pezizomycotina</taxon>
        <taxon>Dothideomycetes</taxon>
        <taxon>Dothideomycetes incertae sedis</taxon>
        <taxon>Coniosporium</taxon>
    </lineage>
</organism>
<comment type="caution">
    <text evidence="8">The sequence shown here is derived from an EMBL/GenBank/DDBJ whole genome shotgun (WGS) entry which is preliminary data.</text>
</comment>
<feature type="region of interest" description="Disordered" evidence="6">
    <location>
        <begin position="140"/>
        <end position="198"/>
    </location>
</feature>
<keyword evidence="3 5" id="KW-0863">Zinc-finger</keyword>
<keyword evidence="1" id="KW-0343">GTPase activation</keyword>
<dbReference type="PRINTS" id="PR00405">
    <property type="entry name" value="REVINTRACTNG"/>
</dbReference>
<sequence length="430" mass="45344">MSKMWEVDPETRSKLLEIQKQNGNNACVDCGAPSPQWASPKFGIFICLQCSGIHRGLGVHISFIRSITMDSFKHAEVLRMGAGGNAAWRAFYDAYPANKLEGRTFEESSIQERYDCAAGEEWKERLAAKVEGREYVPVAAEKSRPVGRQSRKEGPPPSVGSTGGSAAGSRSHTPLARTRSTDSAGPRAGSPALGTAAMGRKAQNEAFFARMGNENATRPDDVPPSQGGKYAGFGSEPAPSNRNAAGGGAPAIPGVDDFQKDPVAALTKGFGWLSSAVGKGAQVGYEGWVKPGVQKLAEADITTQARRTAAQLSQDAQTTLSRFVEGDDRRPPRQTSRTATAGSQATTGSQATLEPDKRDFWDSFGDAPKGPARDKKDFWDDFAAAGEARVTTAPKPKPGAIGTGVVKKGGAGTAQGPGKGKGDDDGWGDW</sequence>
<proteinExistence type="predicted"/>
<reference evidence="8" key="1">
    <citation type="submission" date="2022-10" db="EMBL/GenBank/DDBJ databases">
        <title>Culturing micro-colonial fungi from biological soil crusts in the Mojave desert and describing Neophaeococcomyces mojavensis, and introducing the new genera and species Taxawa tesnikishii.</title>
        <authorList>
            <person name="Kurbessoian T."/>
            <person name="Stajich J.E."/>
        </authorList>
    </citation>
    <scope>NUCLEOTIDE SEQUENCE</scope>
    <source>
        <strain evidence="8">TK_1</strain>
    </source>
</reference>
<evidence type="ECO:0000313" key="9">
    <source>
        <dbReference type="Proteomes" id="UP001172684"/>
    </source>
</evidence>
<protein>
    <submittedName>
        <fullName evidence="8">Zn finger-containing GTPase- Activating Protein for ARF</fullName>
    </submittedName>
</protein>
<feature type="region of interest" description="Disordered" evidence="6">
    <location>
        <begin position="308"/>
        <end position="430"/>
    </location>
</feature>
<evidence type="ECO:0000256" key="5">
    <source>
        <dbReference type="PROSITE-ProRule" id="PRU00288"/>
    </source>
</evidence>
<dbReference type="SMART" id="SM00105">
    <property type="entry name" value="ArfGap"/>
    <property type="match status" value="1"/>
</dbReference>
<dbReference type="InterPro" id="IPR001164">
    <property type="entry name" value="ArfGAP_dom"/>
</dbReference>
<gene>
    <name evidence="8" type="primary">GCS1</name>
    <name evidence="8" type="ORF">H2201_004110</name>
</gene>
<accession>A0ABQ9NUK3</accession>
<evidence type="ECO:0000256" key="1">
    <source>
        <dbReference type="ARBA" id="ARBA00022468"/>
    </source>
</evidence>
<keyword evidence="4" id="KW-0862">Zinc</keyword>
<evidence type="ECO:0000256" key="6">
    <source>
        <dbReference type="SAM" id="MobiDB-lite"/>
    </source>
</evidence>
<feature type="compositionally biased region" description="Low complexity" evidence="6">
    <location>
        <begin position="237"/>
        <end position="254"/>
    </location>
</feature>
<dbReference type="InterPro" id="IPR037278">
    <property type="entry name" value="ARFGAP/RecO"/>
</dbReference>
<feature type="domain" description="Arf-GAP" evidence="7">
    <location>
        <begin position="12"/>
        <end position="135"/>
    </location>
</feature>
<feature type="region of interest" description="Disordered" evidence="6">
    <location>
        <begin position="214"/>
        <end position="255"/>
    </location>
</feature>
<dbReference type="PANTHER" id="PTHR46395:SF1">
    <property type="entry name" value="ADP-RIBOSYLATION FACTOR GTPASE-ACTIVATING PROTEIN 1"/>
    <property type="match status" value="1"/>
</dbReference>
<evidence type="ECO:0000256" key="3">
    <source>
        <dbReference type="ARBA" id="ARBA00022771"/>
    </source>
</evidence>
<dbReference type="PROSITE" id="PS50115">
    <property type="entry name" value="ARFGAP"/>
    <property type="match status" value="1"/>
</dbReference>
<dbReference type="Gene3D" id="1.10.220.150">
    <property type="entry name" value="Arf GTPase activating protein"/>
    <property type="match status" value="1"/>
</dbReference>
<dbReference type="PANTHER" id="PTHR46395">
    <property type="entry name" value="ADP-RIBOSYLATION FACTOR GTPASE-ACTIVATING PROTEIN 1"/>
    <property type="match status" value="1"/>
</dbReference>
<evidence type="ECO:0000256" key="2">
    <source>
        <dbReference type="ARBA" id="ARBA00022723"/>
    </source>
</evidence>
<keyword evidence="9" id="KW-1185">Reference proteome</keyword>
<dbReference type="Proteomes" id="UP001172684">
    <property type="component" value="Unassembled WGS sequence"/>
</dbReference>
<dbReference type="CDD" id="cd08830">
    <property type="entry name" value="ArfGap_ArfGap1"/>
    <property type="match status" value="1"/>
</dbReference>
<dbReference type="SUPFAM" id="SSF57863">
    <property type="entry name" value="ArfGap/RecO-like zinc finger"/>
    <property type="match status" value="1"/>
</dbReference>
<dbReference type="EMBL" id="JAPDRL010000025">
    <property type="protein sequence ID" value="KAJ9665802.1"/>
    <property type="molecule type" value="Genomic_DNA"/>
</dbReference>
<keyword evidence="2" id="KW-0479">Metal-binding</keyword>
<feature type="compositionally biased region" description="Low complexity" evidence="6">
    <location>
        <begin position="334"/>
        <end position="352"/>
    </location>
</feature>
<name>A0ABQ9NUK3_9PEZI</name>
<dbReference type="Pfam" id="PF01412">
    <property type="entry name" value="ArfGap"/>
    <property type="match status" value="1"/>
</dbReference>
<feature type="compositionally biased region" description="Gly residues" evidence="6">
    <location>
        <begin position="407"/>
        <end position="419"/>
    </location>
</feature>